<organism evidence="2 3">
    <name type="scientific">Streptococcus canis FSL Z3-227</name>
    <dbReference type="NCBI Taxonomy" id="482234"/>
    <lineage>
        <taxon>Bacteria</taxon>
        <taxon>Bacillati</taxon>
        <taxon>Bacillota</taxon>
        <taxon>Bacilli</taxon>
        <taxon>Lactobacillales</taxon>
        <taxon>Streptococcaceae</taxon>
        <taxon>Streptococcus</taxon>
    </lineage>
</organism>
<keyword evidence="1" id="KW-1133">Transmembrane helix</keyword>
<evidence type="ECO:0000313" key="3">
    <source>
        <dbReference type="Proteomes" id="UP000004423"/>
    </source>
</evidence>
<dbReference type="AlphaFoldDB" id="A0AAV3FV85"/>
<accession>A0AAV3FV85</accession>
<keyword evidence="1" id="KW-0472">Membrane</keyword>
<name>A0AAV3FV85_STRCB</name>
<proteinExistence type="predicted"/>
<evidence type="ECO:0000256" key="1">
    <source>
        <dbReference type="SAM" id="Phobius"/>
    </source>
</evidence>
<keyword evidence="1" id="KW-0812">Transmembrane</keyword>
<gene>
    <name evidence="2" type="ORF">SCAZ3_10910</name>
</gene>
<evidence type="ECO:0000313" key="2">
    <source>
        <dbReference type="EMBL" id="EIQ82867.1"/>
    </source>
</evidence>
<reference evidence="2 3" key="1">
    <citation type="journal article" date="2012" name="PLoS ONE">
        <title>Gene Repertoire Evolution of Streptococcus pyogenes Inferred from Phylogenomic Analysis with Streptococcus canis and Streptococcus dysgalactiae.</title>
        <authorList>
            <person name="Lefebure T."/>
            <person name="Richards V.P."/>
            <person name="Lang P."/>
            <person name="Pavinski-Bitar P."/>
            <person name="Stanhope M.J."/>
        </authorList>
    </citation>
    <scope>NUCLEOTIDE SEQUENCE [LARGE SCALE GENOMIC DNA]</scope>
    <source>
        <strain evidence="2 3">FSL Z3-227</strain>
    </source>
</reference>
<dbReference type="EMBL" id="AIDX01000001">
    <property type="protein sequence ID" value="EIQ82867.1"/>
    <property type="molecule type" value="Genomic_DNA"/>
</dbReference>
<dbReference type="Proteomes" id="UP000004423">
    <property type="component" value="Unassembled WGS sequence"/>
</dbReference>
<feature type="transmembrane region" description="Helical" evidence="1">
    <location>
        <begin position="20"/>
        <end position="45"/>
    </location>
</feature>
<sequence>MLNGFVVLVFEINLIEILMVFELVITLTVALFPIHFPLISLFYFLRLPNKKNRLTDLHHSQLPLEALENLEGYYKASLVDFSQRRRIQVIEFGKSEFFVEQVISHSIPDNSGELLQQMTV</sequence>
<comment type="caution">
    <text evidence="2">The sequence shown here is derived from an EMBL/GenBank/DDBJ whole genome shotgun (WGS) entry which is preliminary data.</text>
</comment>
<protein>
    <submittedName>
        <fullName evidence="2">Monovalent cation:proton antiporter-1 (CPA1) family protein</fullName>
    </submittedName>
</protein>